<dbReference type="EMBL" id="LUCM01005928">
    <property type="protein sequence ID" value="KAA0192065.1"/>
    <property type="molecule type" value="Genomic_DNA"/>
</dbReference>
<feature type="compositionally biased region" description="Polar residues" evidence="1">
    <location>
        <begin position="81"/>
        <end position="99"/>
    </location>
</feature>
<keyword evidence="4" id="KW-1185">Reference proteome</keyword>
<dbReference type="InterPro" id="IPR022735">
    <property type="entry name" value="bMERB_dom"/>
</dbReference>
<sequence length="429" mass="48147">MPLTPAEVMQATTEMRVKLRNQVRPVLITTVTLKSGDNADDELSSYLVKSVSLREFMNRENVQPFGVNCESSTSRKEECCTPSSGSVTPNKTDFSSSSHSTRAVSPLIASFSADTLKPVYQYFAKPTFSDTIRTPFDSDVLITTTSVDSELGRTESGIHSNHKEAYPEHLNPFSDNHITHSLLPKAEDTIVTPFDDLADDYNVVGLRLNCLDSGCSFSKSENDPSSKSPMRQKRLPPPRPPKLNEALLATRNYYSGLSLTESDDPLRPFDKSHSLRGTRRSFSAGVHRNHVNQRTIYGDTKSVIIKRQAPPLPVPKRRVIKADPDDQFISCGELHRKLQEIHQNLTETERSSRALHICMKQASSNPANINKLLKQWSALAETRDCLLKQEANLLERLHRQELEEQHADVEHELRKLMAKQGESAIISRS</sequence>
<dbReference type="Proteomes" id="UP000728185">
    <property type="component" value="Unassembled WGS sequence"/>
</dbReference>
<reference evidence="3" key="1">
    <citation type="submission" date="2019-05" db="EMBL/GenBank/DDBJ databases">
        <title>Annotation for the trematode Fasciolopsis buski.</title>
        <authorList>
            <person name="Choi Y.-J."/>
        </authorList>
    </citation>
    <scope>NUCLEOTIDE SEQUENCE</scope>
    <source>
        <strain evidence="3">HT</strain>
        <tissue evidence="3">Whole worm</tissue>
    </source>
</reference>
<organism evidence="3 4">
    <name type="scientific">Fasciolopsis buskii</name>
    <dbReference type="NCBI Taxonomy" id="27845"/>
    <lineage>
        <taxon>Eukaryota</taxon>
        <taxon>Metazoa</taxon>
        <taxon>Spiralia</taxon>
        <taxon>Lophotrochozoa</taxon>
        <taxon>Platyhelminthes</taxon>
        <taxon>Trematoda</taxon>
        <taxon>Digenea</taxon>
        <taxon>Plagiorchiida</taxon>
        <taxon>Echinostomata</taxon>
        <taxon>Echinostomatoidea</taxon>
        <taxon>Fasciolidae</taxon>
        <taxon>Fasciolopsis</taxon>
    </lineage>
</organism>
<feature type="compositionally biased region" description="Polar residues" evidence="1">
    <location>
        <begin position="217"/>
        <end position="229"/>
    </location>
</feature>
<feature type="domain" description="BMERB" evidence="2">
    <location>
        <begin position="335"/>
        <end position="420"/>
    </location>
</feature>
<gene>
    <name evidence="3" type="ORF">FBUS_10080</name>
</gene>
<evidence type="ECO:0000256" key="1">
    <source>
        <dbReference type="SAM" id="MobiDB-lite"/>
    </source>
</evidence>
<evidence type="ECO:0000259" key="2">
    <source>
        <dbReference type="Pfam" id="PF12130"/>
    </source>
</evidence>
<evidence type="ECO:0000313" key="3">
    <source>
        <dbReference type="EMBL" id="KAA0192065.1"/>
    </source>
</evidence>
<proteinExistence type="predicted"/>
<feature type="region of interest" description="Disordered" evidence="1">
    <location>
        <begin position="217"/>
        <end position="242"/>
    </location>
</feature>
<dbReference type="Pfam" id="PF12130">
    <property type="entry name" value="bMERB_dom"/>
    <property type="match status" value="1"/>
</dbReference>
<evidence type="ECO:0000313" key="4">
    <source>
        <dbReference type="Proteomes" id="UP000728185"/>
    </source>
</evidence>
<comment type="caution">
    <text evidence="3">The sequence shown here is derived from an EMBL/GenBank/DDBJ whole genome shotgun (WGS) entry which is preliminary data.</text>
</comment>
<dbReference type="OrthoDB" id="10017054at2759"/>
<name>A0A8E0RXJ2_9TREM</name>
<protein>
    <recommendedName>
        <fullName evidence="2">BMERB domain-containing protein</fullName>
    </recommendedName>
</protein>
<accession>A0A8E0RXJ2</accession>
<feature type="region of interest" description="Disordered" evidence="1">
    <location>
        <begin position="68"/>
        <end position="99"/>
    </location>
</feature>
<dbReference type="AlphaFoldDB" id="A0A8E0RXJ2"/>